<feature type="region of interest" description="Disordered" evidence="1">
    <location>
        <begin position="107"/>
        <end position="127"/>
    </location>
</feature>
<evidence type="ECO:0000313" key="2">
    <source>
        <dbReference type="EMBL" id="KAH0523278.1"/>
    </source>
</evidence>
<feature type="compositionally biased region" description="Basic and acidic residues" evidence="1">
    <location>
        <begin position="474"/>
        <end position="483"/>
    </location>
</feature>
<proteinExistence type="predicted"/>
<dbReference type="AlphaFoldDB" id="A0A9P8HAI5"/>
<name>A0A9P8HAI5_9HYPO</name>
<gene>
    <name evidence="2" type="ORF">TsFJ059_008307</name>
</gene>
<feature type="region of interest" description="Disordered" evidence="1">
    <location>
        <begin position="587"/>
        <end position="611"/>
    </location>
</feature>
<reference evidence="2 3" key="1">
    <citation type="submission" date="2021-08" db="EMBL/GenBank/DDBJ databases">
        <title>The highly contiguous genome resource for Trichoderma semiorbis FJ059, a fungal antagonistic to plant pathogens.</title>
        <authorList>
            <person name="Liu T."/>
        </authorList>
    </citation>
    <scope>NUCLEOTIDE SEQUENCE [LARGE SCALE GENOMIC DNA]</scope>
    <source>
        <strain evidence="2 3">FJ059</strain>
    </source>
</reference>
<feature type="compositionally biased region" description="Basic and acidic residues" evidence="1">
    <location>
        <begin position="412"/>
        <end position="421"/>
    </location>
</feature>
<feature type="region of interest" description="Disordered" evidence="1">
    <location>
        <begin position="36"/>
        <end position="88"/>
    </location>
</feature>
<keyword evidence="3" id="KW-1185">Reference proteome</keyword>
<comment type="caution">
    <text evidence="2">The sequence shown here is derived from an EMBL/GenBank/DDBJ whole genome shotgun (WGS) entry which is preliminary data.</text>
</comment>
<organism evidence="2 3">
    <name type="scientific">Trichoderma semiorbis</name>
    <dbReference type="NCBI Taxonomy" id="1491008"/>
    <lineage>
        <taxon>Eukaryota</taxon>
        <taxon>Fungi</taxon>
        <taxon>Dikarya</taxon>
        <taxon>Ascomycota</taxon>
        <taxon>Pezizomycotina</taxon>
        <taxon>Sordariomycetes</taxon>
        <taxon>Hypocreomycetidae</taxon>
        <taxon>Hypocreales</taxon>
        <taxon>Hypocreaceae</taxon>
        <taxon>Trichoderma</taxon>
    </lineage>
</organism>
<feature type="compositionally biased region" description="Low complexity" evidence="1">
    <location>
        <begin position="484"/>
        <end position="496"/>
    </location>
</feature>
<feature type="region of interest" description="Disordered" evidence="1">
    <location>
        <begin position="362"/>
        <end position="432"/>
    </location>
</feature>
<dbReference type="EMBL" id="JAIMJC010000006">
    <property type="protein sequence ID" value="KAH0523278.1"/>
    <property type="molecule type" value="Genomic_DNA"/>
</dbReference>
<evidence type="ECO:0000256" key="1">
    <source>
        <dbReference type="SAM" id="MobiDB-lite"/>
    </source>
</evidence>
<dbReference type="Proteomes" id="UP000826573">
    <property type="component" value="Unassembled WGS sequence"/>
</dbReference>
<feature type="region of interest" description="Disordered" evidence="1">
    <location>
        <begin position="474"/>
        <end position="566"/>
    </location>
</feature>
<protein>
    <recommendedName>
        <fullName evidence="4">Carboxylesterase family protein</fullName>
    </recommendedName>
</protein>
<feature type="compositionally biased region" description="Basic and acidic residues" evidence="1">
    <location>
        <begin position="663"/>
        <end position="697"/>
    </location>
</feature>
<feature type="region of interest" description="Disordered" evidence="1">
    <location>
        <begin position="651"/>
        <end position="713"/>
    </location>
</feature>
<evidence type="ECO:0000313" key="3">
    <source>
        <dbReference type="Proteomes" id="UP000826573"/>
    </source>
</evidence>
<accession>A0A9P8HAI5</accession>
<sequence>MARRSIAVSSSAEDLGFGVAQKGDTCDVRFGADIFQRPARPGSSRDVYEKLPTHHTPKQITSSKRNLAGDSVVQDPCPGQHHSQGHRPSDVAITRELKKHVIATSPSALRRAARQSSPQFRRRPAVVSETFQPLDSLREASTLDINKHNYENTGSSSTRASQERFAEVYDILRDTIGERTIWEQVKRHSAGQFEWLLTHLPSPNSSIHDSSSEEYSSEHGADGKVYVCNLVLQKKREPHSDSECPLNSYYLLATPLQYSANWTVEMDEPRIAGDDDSVTWMDHSRPVTPPMKVPEIVLAVENAVSPAFTAVSDRSFGDSSSRATSFSLPRIEDSLEELDRLEDQLEAVNAFTQSQQLALITRPSPKVSSHSTPEEAMRAFKRSTVSGAPATVRSKPAEKAIAPPRRSASLTVREKSPEEPAKGSSSRRSGLGVFMSKAGNTLATVAKSSVRSSKTPTIPSFELPGKAVARRLKEVRETREAHHAAALKALEAPSKPRSNKTLPKPTFELPGDTISRRKREETEAKLRAQEEEQRKRREFKARPGPARPNSTPSTLPRDTVASRARQAKIQEENAERQAALSHKVKRLSLGLVRDEPMTPTPSKAEKQRGRGSMIAVAESINRSILASVVTATKSKNPPSIENMMTRFRSKSKEILGHDSASIMEKKSHEKSDRPMTAKAARDEAAERSRIASREWADRKRRKEAASLKQITGQ</sequence>
<evidence type="ECO:0008006" key="4">
    <source>
        <dbReference type="Google" id="ProtNLM"/>
    </source>
</evidence>
<feature type="compositionally biased region" description="Basic and acidic residues" evidence="1">
    <location>
        <begin position="514"/>
        <end position="535"/>
    </location>
</feature>